<evidence type="ECO:0000313" key="4">
    <source>
        <dbReference type="EMBL" id="CAG2061327.1"/>
    </source>
</evidence>
<keyword evidence="2" id="KW-0238">DNA-binding</keyword>
<dbReference type="PANTHER" id="PTHR19303">
    <property type="entry name" value="TRANSPOSON"/>
    <property type="match status" value="1"/>
</dbReference>
<name>A0ABN7P2T6_TIMPD</name>
<comment type="subcellular location">
    <subcellularLocation>
        <location evidence="1">Nucleus</location>
    </subcellularLocation>
</comment>
<dbReference type="SUPFAM" id="SSF46689">
    <property type="entry name" value="Homeodomain-like"/>
    <property type="match status" value="1"/>
</dbReference>
<dbReference type="InterPro" id="IPR009057">
    <property type="entry name" value="Homeodomain-like_sf"/>
</dbReference>
<reference evidence="4" key="1">
    <citation type="submission" date="2021-03" db="EMBL/GenBank/DDBJ databases">
        <authorList>
            <person name="Tran Van P."/>
        </authorList>
    </citation>
    <scope>NUCLEOTIDE SEQUENCE</scope>
</reference>
<sequence>MGTWKEPTRLNFANPIPMKIGDERLPEMFNPSYDTIFIVHGWLSGPWIMNDVIESNCNAVLFYFWKQKRRCWNAASTLLNAPPPLPLTHTSLSTRTVLYSVSQGRTFRAVTCVIEQDRKRLRGPENPYVDNHVLKWFKQARDKRVPVSGPLLRAKAEHFTYELGKTDFKASAGGLDGFKQRKGVFFKAVRGERGAVDVRSAENWNWLYQGRKDGETVTEAALAVDNWE</sequence>
<dbReference type="EMBL" id="CAJPIN010015448">
    <property type="protein sequence ID" value="CAG2061327.1"/>
    <property type="molecule type" value="Genomic_DNA"/>
</dbReference>
<keyword evidence="5" id="KW-1185">Reference proteome</keyword>
<dbReference type="Proteomes" id="UP001153148">
    <property type="component" value="Unassembled WGS sequence"/>
</dbReference>
<dbReference type="InterPro" id="IPR006600">
    <property type="entry name" value="HTH_CenpB_DNA-bd_dom"/>
</dbReference>
<dbReference type="PROSITE" id="PS51253">
    <property type="entry name" value="HTH_CENPB"/>
    <property type="match status" value="1"/>
</dbReference>
<feature type="domain" description="HTH CENPB-type" evidence="3">
    <location>
        <begin position="117"/>
        <end position="188"/>
    </location>
</feature>
<comment type="caution">
    <text evidence="4">The sequence shown here is derived from an EMBL/GenBank/DDBJ whole genome shotgun (WGS) entry which is preliminary data.</text>
</comment>
<dbReference type="PANTHER" id="PTHR19303:SF73">
    <property type="entry name" value="PROTEIN PDC2"/>
    <property type="match status" value="1"/>
</dbReference>
<dbReference type="Pfam" id="PF03221">
    <property type="entry name" value="HTH_Tnp_Tc5"/>
    <property type="match status" value="1"/>
</dbReference>
<gene>
    <name evidence="4" type="ORF">TPAB3V08_LOCUS8281</name>
</gene>
<dbReference type="InterPro" id="IPR050863">
    <property type="entry name" value="CenT-Element_Derived"/>
</dbReference>
<organism evidence="4 5">
    <name type="scientific">Timema podura</name>
    <name type="common">Walking stick</name>
    <dbReference type="NCBI Taxonomy" id="61482"/>
    <lineage>
        <taxon>Eukaryota</taxon>
        <taxon>Metazoa</taxon>
        <taxon>Ecdysozoa</taxon>
        <taxon>Arthropoda</taxon>
        <taxon>Hexapoda</taxon>
        <taxon>Insecta</taxon>
        <taxon>Pterygota</taxon>
        <taxon>Neoptera</taxon>
        <taxon>Polyneoptera</taxon>
        <taxon>Phasmatodea</taxon>
        <taxon>Timematodea</taxon>
        <taxon>Timematoidea</taxon>
        <taxon>Timematidae</taxon>
        <taxon>Timema</taxon>
    </lineage>
</organism>
<protein>
    <recommendedName>
        <fullName evidence="3">HTH CENPB-type domain-containing protein</fullName>
    </recommendedName>
</protein>
<evidence type="ECO:0000256" key="1">
    <source>
        <dbReference type="ARBA" id="ARBA00004123"/>
    </source>
</evidence>
<proteinExistence type="predicted"/>
<evidence type="ECO:0000313" key="5">
    <source>
        <dbReference type="Proteomes" id="UP001153148"/>
    </source>
</evidence>
<evidence type="ECO:0000259" key="3">
    <source>
        <dbReference type="PROSITE" id="PS51253"/>
    </source>
</evidence>
<dbReference type="SMART" id="SM00674">
    <property type="entry name" value="CENPB"/>
    <property type="match status" value="1"/>
</dbReference>
<evidence type="ECO:0000256" key="2">
    <source>
        <dbReference type="ARBA" id="ARBA00023125"/>
    </source>
</evidence>
<dbReference type="Gene3D" id="1.10.10.60">
    <property type="entry name" value="Homeodomain-like"/>
    <property type="match status" value="1"/>
</dbReference>
<accession>A0ABN7P2T6</accession>